<dbReference type="Pfam" id="PF20736">
    <property type="entry name" value="Glyco_hydro127M"/>
    <property type="match status" value="1"/>
</dbReference>
<dbReference type="HOGENOM" id="CLU_013148_1_0_0"/>
<name>A0A0C7P169_DEFTU</name>
<dbReference type="AlphaFoldDB" id="A0A0C7P169"/>
<evidence type="ECO:0000259" key="2">
    <source>
        <dbReference type="Pfam" id="PF20736"/>
    </source>
</evidence>
<dbReference type="PANTHER" id="PTHR43465:SF2">
    <property type="entry name" value="DUF1680 DOMAIN PROTEIN (AFU_ORTHOLOGUE AFUA_1G08910)"/>
    <property type="match status" value="1"/>
</dbReference>
<dbReference type="Pfam" id="PF20737">
    <property type="entry name" value="Glyco_hydro127C"/>
    <property type="match status" value="1"/>
</dbReference>
<dbReference type="EMBL" id="LN824141">
    <property type="protein sequence ID" value="CEP77739.1"/>
    <property type="molecule type" value="Genomic_DNA"/>
</dbReference>
<dbReference type="GO" id="GO:0005975">
    <property type="term" value="P:carbohydrate metabolic process"/>
    <property type="evidence" value="ECO:0007669"/>
    <property type="project" value="InterPro"/>
</dbReference>
<evidence type="ECO:0000313" key="4">
    <source>
        <dbReference type="EMBL" id="CEP77739.1"/>
    </source>
</evidence>
<organism evidence="4 5">
    <name type="scientific">Defluviitoga tunisiensis</name>
    <dbReference type="NCBI Taxonomy" id="1006576"/>
    <lineage>
        <taxon>Bacteria</taxon>
        <taxon>Thermotogati</taxon>
        <taxon>Thermotogota</taxon>
        <taxon>Thermotogae</taxon>
        <taxon>Petrotogales</taxon>
        <taxon>Petrotogaceae</taxon>
        <taxon>Defluviitoga</taxon>
    </lineage>
</organism>
<reference evidence="5" key="1">
    <citation type="submission" date="2014-11" db="EMBL/GenBank/DDBJ databases">
        <authorList>
            <person name="Wibberg D."/>
        </authorList>
    </citation>
    <scope>NUCLEOTIDE SEQUENCE [LARGE SCALE GENOMIC DNA]</scope>
    <source>
        <strain evidence="5">L3</strain>
    </source>
</reference>
<gene>
    <name evidence="4" type="ORF">DTL3_0413</name>
</gene>
<dbReference type="KEGG" id="dtn:DTL3_0413"/>
<dbReference type="InterPro" id="IPR012878">
    <property type="entry name" value="Beta-AFase-like_GH127_cat"/>
</dbReference>
<dbReference type="SUPFAM" id="SSF48208">
    <property type="entry name" value="Six-hairpin glycosidases"/>
    <property type="match status" value="1"/>
</dbReference>
<keyword evidence="5" id="KW-1185">Reference proteome</keyword>
<feature type="domain" description="Non-reducing end beta-L-arabinofuranosidase-like GH127 middle" evidence="2">
    <location>
        <begin position="412"/>
        <end position="507"/>
    </location>
</feature>
<evidence type="ECO:0000313" key="5">
    <source>
        <dbReference type="Proteomes" id="UP000032809"/>
    </source>
</evidence>
<evidence type="ECO:0008006" key="6">
    <source>
        <dbReference type="Google" id="ProtNLM"/>
    </source>
</evidence>
<feature type="domain" description="Non-reducing end beta-L-arabinofuranosidase-like GH127 C-terminal" evidence="3">
    <location>
        <begin position="510"/>
        <end position="625"/>
    </location>
</feature>
<accession>A0A0C7P169</accession>
<dbReference type="PATRIC" id="fig|1006576.9.peg.407"/>
<evidence type="ECO:0000259" key="1">
    <source>
        <dbReference type="Pfam" id="PF07944"/>
    </source>
</evidence>
<dbReference type="InterPro" id="IPR008928">
    <property type="entry name" value="6-hairpin_glycosidase_sf"/>
</dbReference>
<dbReference type="PANTHER" id="PTHR43465">
    <property type="entry name" value="DUF1680 DOMAIN PROTEIN (AFU_ORTHOLOGUE AFUA_1G08910)"/>
    <property type="match status" value="1"/>
</dbReference>
<feature type="domain" description="Non-reducing end beta-L-arabinofuranosidase-like GH127 catalytic" evidence="1">
    <location>
        <begin position="27"/>
        <end position="402"/>
    </location>
</feature>
<dbReference type="Pfam" id="PF07944">
    <property type="entry name" value="Beta-AFase-like_GH127_cat"/>
    <property type="match status" value="1"/>
</dbReference>
<evidence type="ECO:0000259" key="3">
    <source>
        <dbReference type="Pfam" id="PF20737"/>
    </source>
</evidence>
<protein>
    <recommendedName>
        <fullName evidence="6">Non-reducing end beta-L-arabinofuranosidase</fullName>
    </recommendedName>
</protein>
<proteinExistence type="predicted"/>
<dbReference type="RefSeq" id="WP_084217094.1">
    <property type="nucleotide sequence ID" value="NZ_LN824141.1"/>
</dbReference>
<dbReference type="OrthoDB" id="9757939at2"/>
<dbReference type="STRING" id="1006576.DTL3_0413"/>
<dbReference type="Proteomes" id="UP000032809">
    <property type="component" value="Chromosome I"/>
</dbReference>
<dbReference type="InterPro" id="IPR049046">
    <property type="entry name" value="Beta-AFase-like_GH127_middle"/>
</dbReference>
<dbReference type="InterPro" id="IPR049049">
    <property type="entry name" value="Beta-AFase-like_GH127_C"/>
</dbReference>
<dbReference type="InterPro" id="IPR049174">
    <property type="entry name" value="Beta-AFase-like"/>
</dbReference>
<sequence length="626" mass="72513">MTRAKIINFLDSSKNKITPFSIDSVEISGFMGEYLKTMLEDTIPSQYKILEDSGTLDNFRIASGKKEGSFRGMVFSDSDVYKWLEAASYALLFIDNDDKQLKEKIDNTIQEIRDAQDKDGYINTYFTFEKKKERWSDLATKHELYCAGHLIQAAIAHKRITGEDTLFNVAIKFADLIANTFGLDKKRGAPGHPEIEMALVELYRETNNQKYLDLAKYFLEERGNGYASTYKFFNPEYYIDHKPFKGLEEMTGHAVRMLYLCNGATDIYLETGDEELFSTLEKLWNNLVTKKMYVTGGAGSRYDGESFGEEYELPNRRAYTETCAAIALFMWNYRMLLVTGDAKYADLMELVLYNGLLSGISIDGRHYFYVNPLEDRGRHRRQQWYECACCPPNIARTLTSFSGYMYATSKDGIYINLYEKSEANLEFGGKKVVITQETDYPWDGKIRVNISTKGDNTFKVFLRKPSWVDSYEIVVDGEKISKNTEKGFIEIHKNWMGTHEIELDFPITINYLESHPFVRENLEKVAIKRGPLVYCAEQADNKDGDVWNYIIDVNGDFEQENFEIGSKKILKLKTKGYVKDLKDWKGKLYKQLKNREMNTKEINMTLVPYFSWANREEGPMNVWLRK</sequence>